<dbReference type="InParanoid" id="A0A0C3DTJ3"/>
<name>A0A0C3DTJ3_9AGAM</name>
<keyword evidence="3" id="KW-1185">Reference proteome</keyword>
<reference evidence="3" key="2">
    <citation type="submission" date="2015-01" db="EMBL/GenBank/DDBJ databases">
        <title>Evolutionary Origins and Diversification of the Mycorrhizal Mutualists.</title>
        <authorList>
            <consortium name="DOE Joint Genome Institute"/>
            <consortium name="Mycorrhizal Genomics Consortium"/>
            <person name="Kohler A."/>
            <person name="Kuo A."/>
            <person name="Nagy L.G."/>
            <person name="Floudas D."/>
            <person name="Copeland A."/>
            <person name="Barry K.W."/>
            <person name="Cichocki N."/>
            <person name="Veneault-Fourrey C."/>
            <person name="LaButti K."/>
            <person name="Lindquist E.A."/>
            <person name="Lipzen A."/>
            <person name="Lundell T."/>
            <person name="Morin E."/>
            <person name="Murat C."/>
            <person name="Riley R."/>
            <person name="Ohm R."/>
            <person name="Sun H."/>
            <person name="Tunlid A."/>
            <person name="Henrissat B."/>
            <person name="Grigoriev I.V."/>
            <person name="Hibbett D.S."/>
            <person name="Martin F."/>
        </authorList>
    </citation>
    <scope>NUCLEOTIDE SEQUENCE [LARGE SCALE GENOMIC DNA]</scope>
    <source>
        <strain evidence="3">Foug A</strain>
    </source>
</reference>
<feature type="domain" description="Ubiquitin-like" evidence="1">
    <location>
        <begin position="44"/>
        <end position="75"/>
    </location>
</feature>
<dbReference type="InterPro" id="IPR000626">
    <property type="entry name" value="Ubiquitin-like_dom"/>
</dbReference>
<feature type="non-terminal residue" evidence="2">
    <location>
        <position position="1"/>
    </location>
</feature>
<dbReference type="InterPro" id="IPR019956">
    <property type="entry name" value="Ubiquitin_dom"/>
</dbReference>
<dbReference type="PRINTS" id="PR00348">
    <property type="entry name" value="UBIQUITIN"/>
</dbReference>
<reference evidence="2 3" key="1">
    <citation type="submission" date="2014-04" db="EMBL/GenBank/DDBJ databases">
        <authorList>
            <consortium name="DOE Joint Genome Institute"/>
            <person name="Kuo A."/>
            <person name="Kohler A."/>
            <person name="Nagy L.G."/>
            <person name="Floudas D."/>
            <person name="Copeland A."/>
            <person name="Barry K.W."/>
            <person name="Cichocki N."/>
            <person name="Veneault-Fourrey C."/>
            <person name="LaButti K."/>
            <person name="Lindquist E.A."/>
            <person name="Lipzen A."/>
            <person name="Lundell T."/>
            <person name="Morin E."/>
            <person name="Murat C."/>
            <person name="Sun H."/>
            <person name="Tunlid A."/>
            <person name="Henrissat B."/>
            <person name="Grigoriev I.V."/>
            <person name="Hibbett D.S."/>
            <person name="Martin F."/>
            <person name="Nordberg H.P."/>
            <person name="Cantor M.N."/>
            <person name="Hua S.X."/>
        </authorList>
    </citation>
    <scope>NUCLEOTIDE SEQUENCE [LARGE SCALE GENOMIC DNA]</scope>
    <source>
        <strain evidence="2 3">Foug A</strain>
    </source>
</reference>
<accession>A0A0C3DTJ3</accession>
<protein>
    <recommendedName>
        <fullName evidence="1">Ubiquitin-like domain-containing protein</fullName>
    </recommendedName>
</protein>
<dbReference type="HOGENOM" id="CLU_2677915_0_0_1"/>
<dbReference type="InterPro" id="IPR050158">
    <property type="entry name" value="Ubiquitin_ubiquitin-like"/>
</dbReference>
<dbReference type="Gene3D" id="3.10.20.90">
    <property type="entry name" value="Phosphatidylinositol 3-kinase Catalytic Subunit, Chain A, domain 1"/>
    <property type="match status" value="1"/>
</dbReference>
<dbReference type="SUPFAM" id="SSF54236">
    <property type="entry name" value="Ubiquitin-like"/>
    <property type="match status" value="1"/>
</dbReference>
<evidence type="ECO:0000313" key="3">
    <source>
        <dbReference type="Proteomes" id="UP000053989"/>
    </source>
</evidence>
<dbReference type="STRING" id="1036808.A0A0C3DTJ3"/>
<feature type="non-terminal residue" evidence="2">
    <location>
        <position position="75"/>
    </location>
</feature>
<evidence type="ECO:0000259" key="1">
    <source>
        <dbReference type="PROSITE" id="PS50053"/>
    </source>
</evidence>
<dbReference type="AlphaFoldDB" id="A0A0C3DTJ3"/>
<dbReference type="InterPro" id="IPR029071">
    <property type="entry name" value="Ubiquitin-like_domsf"/>
</dbReference>
<dbReference type="PROSITE" id="PS50053">
    <property type="entry name" value="UBIQUITIN_2"/>
    <property type="match status" value="1"/>
</dbReference>
<gene>
    <name evidence="2" type="ORF">SCLCIDRAFT_56927</name>
</gene>
<organism evidence="2 3">
    <name type="scientific">Scleroderma citrinum Foug A</name>
    <dbReference type="NCBI Taxonomy" id="1036808"/>
    <lineage>
        <taxon>Eukaryota</taxon>
        <taxon>Fungi</taxon>
        <taxon>Dikarya</taxon>
        <taxon>Basidiomycota</taxon>
        <taxon>Agaricomycotina</taxon>
        <taxon>Agaricomycetes</taxon>
        <taxon>Agaricomycetidae</taxon>
        <taxon>Boletales</taxon>
        <taxon>Sclerodermatineae</taxon>
        <taxon>Sclerodermataceae</taxon>
        <taxon>Scleroderma</taxon>
    </lineage>
</organism>
<sequence length="75" mass="8396">PDRQRLILAWKHLEVGVLSDYSTQEGHPRLHLSSLRTLEVESSEMIDSDEDGIPPAQQRLILAGSQLEDGFVLSD</sequence>
<proteinExistence type="predicted"/>
<dbReference type="PANTHER" id="PTHR10666">
    <property type="entry name" value="UBIQUITIN"/>
    <property type="match status" value="1"/>
</dbReference>
<dbReference type="Proteomes" id="UP000053989">
    <property type="component" value="Unassembled WGS sequence"/>
</dbReference>
<evidence type="ECO:0000313" key="2">
    <source>
        <dbReference type="EMBL" id="KIM59271.1"/>
    </source>
</evidence>
<dbReference type="EMBL" id="KN822075">
    <property type="protein sequence ID" value="KIM59271.1"/>
    <property type="molecule type" value="Genomic_DNA"/>
</dbReference>